<evidence type="ECO:0000259" key="1">
    <source>
        <dbReference type="SMART" id="SM01017"/>
    </source>
</evidence>
<dbReference type="VEuPathDB" id="FungiDB:BCV72DRAFT_112013"/>
<reference evidence="2" key="1">
    <citation type="journal article" date="2016" name="Proc. Natl. Acad. Sci. U.S.A.">
        <title>Lipid metabolic changes in an early divergent fungus govern the establishment of a mutualistic symbiosis with endobacteria.</title>
        <authorList>
            <person name="Lastovetsky O.A."/>
            <person name="Gaspar M.L."/>
            <person name="Mondo S.J."/>
            <person name="LaButti K.M."/>
            <person name="Sandor L."/>
            <person name="Grigoriev I.V."/>
            <person name="Henry S.A."/>
            <person name="Pawlowska T.E."/>
        </authorList>
    </citation>
    <scope>NUCLEOTIDE SEQUENCE [LARGE SCALE GENOMIC DNA]</scope>
    <source>
        <strain evidence="2">ATCC 52814</strain>
    </source>
</reference>
<dbReference type="Gene3D" id="2.60.40.640">
    <property type="match status" value="2"/>
</dbReference>
<dbReference type="SUPFAM" id="SSF81296">
    <property type="entry name" value="E set domains"/>
    <property type="match status" value="2"/>
</dbReference>
<dbReference type="OrthoDB" id="2333384at2759"/>
<dbReference type="AlphaFoldDB" id="A0A1X0R525"/>
<dbReference type="InterPro" id="IPR011021">
    <property type="entry name" value="Arrestin-like_N"/>
</dbReference>
<evidence type="ECO:0000313" key="2">
    <source>
        <dbReference type="EMBL" id="ORE07133.1"/>
    </source>
</evidence>
<dbReference type="PANTHER" id="PTHR11188">
    <property type="entry name" value="ARRESTIN DOMAIN CONTAINING PROTEIN"/>
    <property type="match status" value="1"/>
</dbReference>
<dbReference type="GO" id="GO:0005829">
    <property type="term" value="C:cytosol"/>
    <property type="evidence" value="ECO:0007669"/>
    <property type="project" value="TreeGrafter"/>
</dbReference>
<name>A0A1X0R525_RHIZD</name>
<dbReference type="SMART" id="SM01017">
    <property type="entry name" value="Arrestin_C"/>
    <property type="match status" value="1"/>
</dbReference>
<dbReference type="InterPro" id="IPR014752">
    <property type="entry name" value="Arrestin-like_C"/>
</dbReference>
<dbReference type="Proteomes" id="UP000242414">
    <property type="component" value="Unassembled WGS sequence"/>
</dbReference>
<sequence length="357" mass="40858">MKTISTNKPNAKLRIHLENNHLIMYGSALESSGCVLRGALSLKLKKSTSFKSLSLHFLGKVSVSWNQVGNGYERKFNDTRIVISHTWTFLMPQQKQLHLLSAGIHTFEFDLILPGSLPESTRMDKYYNVEYQLKAVAEKPGFSRNYTAQRDIHLSRQRPNLTTDYYDPIHVTDQWADKLSCEVSLPTKVYTYGDLIPITIDAVPLKPNLRVLYVSCTFKESITCRAVNGWFNGKNKKQGRIIEYTRKDTSSSRLVENCRWSTSIHMNVPRTITDIQCDVSNESVRVRHKLKLVLFLEHRHELHELRTEIPIIIAITDSIGVLPPYEDVWQTLPYDPLLMLTPSTSSIPPSYHSVAVN</sequence>
<proteinExistence type="predicted"/>
<dbReference type="Pfam" id="PF02752">
    <property type="entry name" value="Arrestin_C"/>
    <property type="match status" value="1"/>
</dbReference>
<dbReference type="EMBL" id="KV921909">
    <property type="protein sequence ID" value="ORE07133.1"/>
    <property type="molecule type" value="Genomic_DNA"/>
</dbReference>
<dbReference type="InterPro" id="IPR014756">
    <property type="entry name" value="Ig_E-set"/>
</dbReference>
<dbReference type="GO" id="GO:0031625">
    <property type="term" value="F:ubiquitin protein ligase binding"/>
    <property type="evidence" value="ECO:0007669"/>
    <property type="project" value="TreeGrafter"/>
</dbReference>
<dbReference type="GO" id="GO:0070086">
    <property type="term" value="P:ubiquitin-dependent endocytosis"/>
    <property type="evidence" value="ECO:0007669"/>
    <property type="project" value="TreeGrafter"/>
</dbReference>
<dbReference type="PANTHER" id="PTHR11188:SF17">
    <property type="entry name" value="FI21816P1"/>
    <property type="match status" value="1"/>
</dbReference>
<dbReference type="InterPro" id="IPR011022">
    <property type="entry name" value="Arrestin_C-like"/>
</dbReference>
<gene>
    <name evidence="2" type="ORF">BCV72DRAFT_112013</name>
</gene>
<feature type="domain" description="Arrestin C-terminal-like" evidence="1">
    <location>
        <begin position="175"/>
        <end position="318"/>
    </location>
</feature>
<organism evidence="2">
    <name type="scientific">Rhizopus microsporus var. microsporus</name>
    <dbReference type="NCBI Taxonomy" id="86635"/>
    <lineage>
        <taxon>Eukaryota</taxon>
        <taxon>Fungi</taxon>
        <taxon>Fungi incertae sedis</taxon>
        <taxon>Mucoromycota</taxon>
        <taxon>Mucoromycotina</taxon>
        <taxon>Mucoromycetes</taxon>
        <taxon>Mucorales</taxon>
        <taxon>Mucorineae</taxon>
        <taxon>Rhizopodaceae</taxon>
        <taxon>Rhizopus</taxon>
    </lineage>
</organism>
<dbReference type="GO" id="GO:0005886">
    <property type="term" value="C:plasma membrane"/>
    <property type="evidence" value="ECO:0007669"/>
    <property type="project" value="TreeGrafter"/>
</dbReference>
<dbReference type="GO" id="GO:0030674">
    <property type="term" value="F:protein-macromolecule adaptor activity"/>
    <property type="evidence" value="ECO:0007669"/>
    <property type="project" value="TreeGrafter"/>
</dbReference>
<accession>A0A1X0R525</accession>
<dbReference type="Pfam" id="PF00339">
    <property type="entry name" value="Arrestin_N"/>
    <property type="match status" value="1"/>
</dbReference>
<protein>
    <recommendedName>
        <fullName evidence="1">Arrestin C-terminal-like domain-containing protein</fullName>
    </recommendedName>
</protein>
<dbReference type="InterPro" id="IPR050357">
    <property type="entry name" value="Arrestin_domain-protein"/>
</dbReference>